<dbReference type="InterPro" id="IPR008540">
    <property type="entry name" value="BES1_N"/>
</dbReference>
<evidence type="ECO:0000313" key="7">
    <source>
        <dbReference type="EMBL" id="AQK60894.1"/>
    </source>
</evidence>
<name>A0A1D6QTZ5_MAIZE</name>
<dbReference type="AlphaFoldDB" id="A0A1D6QTZ5"/>
<accession>A0A1D6QTZ5</accession>
<comment type="similarity">
    <text evidence="1 4">Belongs to the glycosyl hydrolase 14 family.</text>
</comment>
<gene>
    <name evidence="7" type="ORF">ZEAMMB73_Zm00001d053975</name>
</gene>
<dbReference type="GO" id="GO:0016161">
    <property type="term" value="F:beta-amylase activity"/>
    <property type="evidence" value="ECO:0007669"/>
    <property type="project" value="UniProtKB-EC"/>
</dbReference>
<dbReference type="PRINTS" id="PR00750">
    <property type="entry name" value="BETAAMYLASE"/>
</dbReference>
<feature type="compositionally biased region" description="Low complexity" evidence="5">
    <location>
        <begin position="23"/>
        <end position="35"/>
    </location>
</feature>
<dbReference type="EC" id="3.2.1.2" evidence="4"/>
<dbReference type="PANTHER" id="PTHR31352:SF8">
    <property type="entry name" value="BETA-AMYLASE 8"/>
    <property type="match status" value="1"/>
</dbReference>
<sequence length="461" mass="51415">MKHPLHRDGESYPSPPPQRRPRGFASAPAPAAGASPRRRGVQEREREREKERTKLRERHRRAITGRMLAGLRQHGNFPLPARADMNDVLAALARAAGWTVQPDGTTFRSSNQPLLPPPPQLHGAFQVASVETPALINTLSSYAIGTPLDSQASALQTDDSLSPSSLDSVVADRRIKTENHGNSSSVSSLNCMDNDQQLTRSVLFPDDYTKTPYIPVYASLPMGIINSHCQLVDPESVRAELRQLKSLNVDGVVVDCWWGIVEAWTPRKYEWSGYRDLFGIIKEFKLKVQVLSLATLAFDGAEIVVKVPSIYWWYRTASHAAELTAGFYNTTNRDGYSPVFRMLKKHSVILKLVCYGPEYTVHEKDDDEAFADPEGLTWQVINAAWDQGLPLCIESALPCRNGEAYSRILDTAKPRDDPDRHHAASFAYRQQQQPPLREACLSELCTFVKCMHGEAPQNGEG</sequence>
<dbReference type="InterPro" id="IPR017853">
    <property type="entry name" value="GH"/>
</dbReference>
<dbReference type="Pfam" id="PF01373">
    <property type="entry name" value="Glyco_hydro_14"/>
    <property type="match status" value="1"/>
</dbReference>
<feature type="region of interest" description="Disordered" evidence="5">
    <location>
        <begin position="1"/>
        <end position="56"/>
    </location>
</feature>
<dbReference type="ExpressionAtlas" id="A0A1D6QTZ5">
    <property type="expression patterns" value="baseline and differential"/>
</dbReference>
<proteinExistence type="inferred from homology"/>
<dbReference type="SUPFAM" id="SSF51445">
    <property type="entry name" value="(Trans)glycosidases"/>
    <property type="match status" value="1"/>
</dbReference>
<feature type="compositionally biased region" description="Basic and acidic residues" evidence="5">
    <location>
        <begin position="40"/>
        <end position="54"/>
    </location>
</feature>
<dbReference type="GO" id="GO:0006355">
    <property type="term" value="P:regulation of DNA-templated transcription"/>
    <property type="evidence" value="ECO:0007669"/>
    <property type="project" value="UniProtKB-ARBA"/>
</dbReference>
<dbReference type="Gene3D" id="3.20.20.80">
    <property type="entry name" value="Glycosidases"/>
    <property type="match status" value="2"/>
</dbReference>
<dbReference type="PANTHER" id="PTHR31352">
    <property type="entry name" value="BETA-AMYLASE 1, CHLOROPLASTIC"/>
    <property type="match status" value="1"/>
</dbReference>
<dbReference type="GO" id="GO:0000272">
    <property type="term" value="P:polysaccharide catabolic process"/>
    <property type="evidence" value="ECO:0007669"/>
    <property type="project" value="UniProtKB-KW"/>
</dbReference>
<keyword evidence="4" id="KW-0378">Hydrolase</keyword>
<comment type="catalytic activity">
    <reaction evidence="4">
        <text>Hydrolysis of (1-&gt;4)-alpha-D-glucosidic linkages in polysaccharides so as to remove successive maltose units from the non-reducing ends of the chains.</text>
        <dbReference type="EC" id="3.2.1.2"/>
    </reaction>
</comment>
<protein>
    <recommendedName>
        <fullName evidence="4">Beta-amylase</fullName>
        <ecNumber evidence="4">3.2.1.2</ecNumber>
    </recommendedName>
</protein>
<dbReference type="Pfam" id="PF05687">
    <property type="entry name" value="BES1_N"/>
    <property type="match status" value="1"/>
</dbReference>
<keyword evidence="2 4" id="KW-0119">Carbohydrate metabolism</keyword>
<feature type="domain" description="BES1/BZR1 plant transcription factor N-terminal" evidence="6">
    <location>
        <begin position="42"/>
        <end position="192"/>
    </location>
</feature>
<evidence type="ECO:0000256" key="4">
    <source>
        <dbReference type="RuleBase" id="RU000509"/>
    </source>
</evidence>
<reference evidence="7" key="1">
    <citation type="submission" date="2015-12" db="EMBL/GenBank/DDBJ databases">
        <title>Update maize B73 reference genome by single molecule sequencing technologies.</title>
        <authorList>
            <consortium name="Maize Genome Sequencing Project"/>
            <person name="Ware D."/>
        </authorList>
    </citation>
    <scope>NUCLEOTIDE SEQUENCE</scope>
    <source>
        <tissue evidence="7">Seedling</tissue>
    </source>
</reference>
<organism evidence="7">
    <name type="scientific">Zea mays</name>
    <name type="common">Maize</name>
    <dbReference type="NCBI Taxonomy" id="4577"/>
    <lineage>
        <taxon>Eukaryota</taxon>
        <taxon>Viridiplantae</taxon>
        <taxon>Streptophyta</taxon>
        <taxon>Embryophyta</taxon>
        <taxon>Tracheophyta</taxon>
        <taxon>Spermatophyta</taxon>
        <taxon>Magnoliopsida</taxon>
        <taxon>Liliopsida</taxon>
        <taxon>Poales</taxon>
        <taxon>Poaceae</taxon>
        <taxon>PACMAD clade</taxon>
        <taxon>Panicoideae</taxon>
        <taxon>Andropogonodae</taxon>
        <taxon>Andropogoneae</taxon>
        <taxon>Tripsacinae</taxon>
        <taxon>Zea</taxon>
    </lineage>
</organism>
<keyword evidence="3 4" id="KW-0624">Polysaccharide degradation</keyword>
<dbReference type="InterPro" id="IPR001554">
    <property type="entry name" value="Glyco_hydro_14"/>
</dbReference>
<feature type="compositionally biased region" description="Basic and acidic residues" evidence="5">
    <location>
        <begin position="1"/>
        <end position="10"/>
    </location>
</feature>
<evidence type="ECO:0000256" key="5">
    <source>
        <dbReference type="SAM" id="MobiDB-lite"/>
    </source>
</evidence>
<dbReference type="EMBL" id="CM000780">
    <property type="protein sequence ID" value="AQK60894.1"/>
    <property type="molecule type" value="Genomic_DNA"/>
</dbReference>
<evidence type="ECO:0000256" key="2">
    <source>
        <dbReference type="ARBA" id="ARBA00023277"/>
    </source>
</evidence>
<evidence type="ECO:0000256" key="3">
    <source>
        <dbReference type="ARBA" id="ARBA00023326"/>
    </source>
</evidence>
<keyword evidence="4" id="KW-0326">Glycosidase</keyword>
<evidence type="ECO:0000256" key="1">
    <source>
        <dbReference type="ARBA" id="ARBA00005652"/>
    </source>
</evidence>
<evidence type="ECO:0000259" key="6">
    <source>
        <dbReference type="Pfam" id="PF05687"/>
    </source>
</evidence>